<feature type="transmembrane region" description="Helical" evidence="1">
    <location>
        <begin position="126"/>
        <end position="147"/>
    </location>
</feature>
<feature type="transmembrane region" description="Helical" evidence="1">
    <location>
        <begin position="52"/>
        <end position="74"/>
    </location>
</feature>
<keyword evidence="1" id="KW-1133">Transmembrane helix</keyword>
<feature type="transmembrane region" description="Helical" evidence="1">
    <location>
        <begin position="190"/>
        <end position="209"/>
    </location>
</feature>
<evidence type="ECO:0000256" key="1">
    <source>
        <dbReference type="SAM" id="Phobius"/>
    </source>
</evidence>
<dbReference type="PANTHER" id="PTHR40465">
    <property type="entry name" value="CHROMOSOME 1, WHOLE GENOME SHOTGUN SEQUENCE"/>
    <property type="match status" value="1"/>
</dbReference>
<feature type="transmembrane region" description="Helical" evidence="1">
    <location>
        <begin position="86"/>
        <end position="106"/>
    </location>
</feature>
<dbReference type="InterPro" id="IPR045339">
    <property type="entry name" value="DUF6534"/>
</dbReference>
<organism evidence="3 4">
    <name type="scientific">Heterobasidion irregulare (strain TC 32-1)</name>
    <dbReference type="NCBI Taxonomy" id="747525"/>
    <lineage>
        <taxon>Eukaryota</taxon>
        <taxon>Fungi</taxon>
        <taxon>Dikarya</taxon>
        <taxon>Basidiomycota</taxon>
        <taxon>Agaricomycotina</taxon>
        <taxon>Agaricomycetes</taxon>
        <taxon>Russulales</taxon>
        <taxon>Bondarzewiaceae</taxon>
        <taxon>Heterobasidion</taxon>
        <taxon>Heterobasidion annosum species complex</taxon>
    </lineage>
</organism>
<dbReference type="Pfam" id="PF20152">
    <property type="entry name" value="DUF6534"/>
    <property type="match status" value="1"/>
</dbReference>
<accession>W4K834</accession>
<dbReference type="InParanoid" id="W4K834"/>
<proteinExistence type="predicted"/>
<evidence type="ECO:0000313" key="4">
    <source>
        <dbReference type="Proteomes" id="UP000030671"/>
    </source>
</evidence>
<dbReference type="KEGG" id="hir:HETIRDRAFT_122945"/>
<dbReference type="RefSeq" id="XP_009546575.1">
    <property type="nucleotide sequence ID" value="XM_009548280.1"/>
</dbReference>
<dbReference type="GeneID" id="20666798"/>
<keyword evidence="1" id="KW-0472">Membrane</keyword>
<feature type="transmembrane region" description="Helical" evidence="1">
    <location>
        <begin position="6"/>
        <end position="31"/>
    </location>
</feature>
<evidence type="ECO:0000259" key="2">
    <source>
        <dbReference type="Pfam" id="PF20152"/>
    </source>
</evidence>
<keyword evidence="4" id="KW-1185">Reference proteome</keyword>
<feature type="transmembrane region" description="Helical" evidence="1">
    <location>
        <begin position="159"/>
        <end position="178"/>
    </location>
</feature>
<dbReference type="Proteomes" id="UP000030671">
    <property type="component" value="Unassembled WGS sequence"/>
</dbReference>
<name>W4K834_HETIT</name>
<evidence type="ECO:0000313" key="3">
    <source>
        <dbReference type="EMBL" id="ETW81987.1"/>
    </source>
</evidence>
<keyword evidence="1" id="KW-0812">Transmembrane</keyword>
<gene>
    <name evidence="3" type="ORF">HETIRDRAFT_122945</name>
</gene>
<dbReference type="OrthoDB" id="3231781at2759"/>
<dbReference type="EMBL" id="KI925458">
    <property type="protein sequence ID" value="ETW81987.1"/>
    <property type="molecule type" value="Genomic_DNA"/>
</dbReference>
<dbReference type="STRING" id="747525.W4K834"/>
<protein>
    <recommendedName>
        <fullName evidence="2">DUF6534 domain-containing protein</fullName>
    </recommendedName>
</protein>
<reference evidence="3 4" key="1">
    <citation type="journal article" date="2012" name="New Phytol.">
        <title>Insight into trade-off between wood decay and parasitism from the genome of a fungal forest pathogen.</title>
        <authorList>
            <person name="Olson A."/>
            <person name="Aerts A."/>
            <person name="Asiegbu F."/>
            <person name="Belbahri L."/>
            <person name="Bouzid O."/>
            <person name="Broberg A."/>
            <person name="Canback B."/>
            <person name="Coutinho P.M."/>
            <person name="Cullen D."/>
            <person name="Dalman K."/>
            <person name="Deflorio G."/>
            <person name="van Diepen L.T."/>
            <person name="Dunand C."/>
            <person name="Duplessis S."/>
            <person name="Durling M."/>
            <person name="Gonthier P."/>
            <person name="Grimwood J."/>
            <person name="Fossdal C.G."/>
            <person name="Hansson D."/>
            <person name="Henrissat B."/>
            <person name="Hietala A."/>
            <person name="Himmelstrand K."/>
            <person name="Hoffmeister D."/>
            <person name="Hogberg N."/>
            <person name="James T.Y."/>
            <person name="Karlsson M."/>
            <person name="Kohler A."/>
            <person name="Kues U."/>
            <person name="Lee Y.H."/>
            <person name="Lin Y.C."/>
            <person name="Lind M."/>
            <person name="Lindquist E."/>
            <person name="Lombard V."/>
            <person name="Lucas S."/>
            <person name="Lunden K."/>
            <person name="Morin E."/>
            <person name="Murat C."/>
            <person name="Park J."/>
            <person name="Raffaello T."/>
            <person name="Rouze P."/>
            <person name="Salamov A."/>
            <person name="Schmutz J."/>
            <person name="Solheim H."/>
            <person name="Stahlberg J."/>
            <person name="Velez H."/>
            <person name="de Vries R.P."/>
            <person name="Wiebenga A."/>
            <person name="Woodward S."/>
            <person name="Yakovlev I."/>
            <person name="Garbelotto M."/>
            <person name="Martin F."/>
            <person name="Grigoriev I.V."/>
            <person name="Stenlid J."/>
        </authorList>
    </citation>
    <scope>NUCLEOTIDE SEQUENCE [LARGE SCALE GENOMIC DNA]</scope>
    <source>
        <strain evidence="3 4">TC 32-1</strain>
    </source>
</reference>
<sequence>MPSTLALRGLVVSTLISTFLYAVTCCQVLVYSRAGFKDSRYMKLLVSSATRLLETVHSILFMIMLYEITVTYYGDYTSLDRRIWTLNVSLIIHGIITGLVQGYYAYRVLVLANWRAISMISWTGSCLEFCGSLTTAVLLQIYGPAIVNERFRWVPMTTLALDVFIDVVNTSALCYYLHTYRTGMKTTDKLISRLIMWTVVFYLMLSAFYPKLYSNSLLASLNSRGPLRPNGSAEKSVIMDDESHGRMQPPEGLYNAKNMTHPRV</sequence>
<feature type="domain" description="DUF6534" evidence="2">
    <location>
        <begin position="163"/>
        <end position="224"/>
    </location>
</feature>
<dbReference type="PANTHER" id="PTHR40465:SF1">
    <property type="entry name" value="DUF6534 DOMAIN-CONTAINING PROTEIN"/>
    <property type="match status" value="1"/>
</dbReference>
<dbReference type="eggNOG" id="ENOG502RCW5">
    <property type="taxonomic scope" value="Eukaryota"/>
</dbReference>
<dbReference type="HOGENOM" id="CLU_046025_2_0_1"/>
<dbReference type="AlphaFoldDB" id="W4K834"/>